<gene>
    <name evidence="2" type="ORF">MNBD_GAMMA08-996</name>
</gene>
<reference evidence="2" key="1">
    <citation type="submission" date="2018-06" db="EMBL/GenBank/DDBJ databases">
        <authorList>
            <person name="Zhirakovskaya E."/>
        </authorList>
    </citation>
    <scope>NUCLEOTIDE SEQUENCE</scope>
</reference>
<keyword evidence="1" id="KW-0472">Membrane</keyword>
<sequence>MNFKRTTLSSVLVLSFMSAAQAGLITPSLTANVAIGDNPSTIFDFSEFGESISNGKGTTTFVGSSSNLAYDFSWDISANADPFITGNLTFTNTTSAVQVFNIDLLLPTVSTAGPVQETGEIGLTLTDTGQSGSADLTLIQWYGLIDPIPGPSILDMSLLTGSVNCGGVGGVGSVGCIAALSPVSGTQLHGDADHNTNPITSIGTRISFTLSAFDTVSINTKWDVVPVAPVPVPAAVWLFVSGFAGLMGAAKIRRNKAG</sequence>
<proteinExistence type="predicted"/>
<name>A0A3B0X8P8_9ZZZZ</name>
<evidence type="ECO:0008006" key="3">
    <source>
        <dbReference type="Google" id="ProtNLM"/>
    </source>
</evidence>
<feature type="transmembrane region" description="Helical" evidence="1">
    <location>
        <begin position="234"/>
        <end position="252"/>
    </location>
</feature>
<organism evidence="2">
    <name type="scientific">hydrothermal vent metagenome</name>
    <dbReference type="NCBI Taxonomy" id="652676"/>
    <lineage>
        <taxon>unclassified sequences</taxon>
        <taxon>metagenomes</taxon>
        <taxon>ecological metagenomes</taxon>
    </lineage>
</organism>
<protein>
    <recommendedName>
        <fullName evidence="3">PEP-CTERM protein-sorting domain-containing protein</fullName>
    </recommendedName>
</protein>
<evidence type="ECO:0000256" key="1">
    <source>
        <dbReference type="SAM" id="Phobius"/>
    </source>
</evidence>
<dbReference type="EMBL" id="UOFH01000109">
    <property type="protein sequence ID" value="VAW59832.1"/>
    <property type="molecule type" value="Genomic_DNA"/>
</dbReference>
<dbReference type="AlphaFoldDB" id="A0A3B0X8P8"/>
<evidence type="ECO:0000313" key="2">
    <source>
        <dbReference type="EMBL" id="VAW59832.1"/>
    </source>
</evidence>
<keyword evidence="1" id="KW-1133">Transmembrane helix</keyword>
<keyword evidence="1" id="KW-0812">Transmembrane</keyword>
<accession>A0A3B0X8P8</accession>